<evidence type="ECO:0000256" key="4">
    <source>
        <dbReference type="ARBA" id="ARBA00022655"/>
    </source>
</evidence>
<proteinExistence type="inferred from homology"/>
<name>A0A5C4N7N9_9RHOB</name>
<dbReference type="GO" id="GO:0008168">
    <property type="term" value="F:methyltransferase activity"/>
    <property type="evidence" value="ECO:0007669"/>
    <property type="project" value="UniProtKB-KW"/>
</dbReference>
<dbReference type="GO" id="GO:0032259">
    <property type="term" value="P:methylation"/>
    <property type="evidence" value="ECO:0007669"/>
    <property type="project" value="UniProtKB-KW"/>
</dbReference>
<keyword evidence="5 6" id="KW-0808">Transferase</keyword>
<dbReference type="InterPro" id="IPR015813">
    <property type="entry name" value="Pyrv/PenolPyrv_kinase-like_dom"/>
</dbReference>
<evidence type="ECO:0000256" key="2">
    <source>
        <dbReference type="ARBA" id="ARBA00011424"/>
    </source>
</evidence>
<evidence type="ECO:0000256" key="1">
    <source>
        <dbReference type="ARBA" id="ARBA00008676"/>
    </source>
</evidence>
<dbReference type="Proteomes" id="UP000305709">
    <property type="component" value="Unassembled WGS sequence"/>
</dbReference>
<dbReference type="Pfam" id="PF02548">
    <property type="entry name" value="Pantoate_transf"/>
    <property type="match status" value="1"/>
</dbReference>
<keyword evidence="7" id="KW-1185">Reference proteome</keyword>
<dbReference type="InterPro" id="IPR003700">
    <property type="entry name" value="Pantoate_hydroxy_MeTrfase"/>
</dbReference>
<dbReference type="InterPro" id="IPR040442">
    <property type="entry name" value="Pyrv_kinase-like_dom_sf"/>
</dbReference>
<keyword evidence="4" id="KW-0566">Pantothenate biosynthesis</keyword>
<accession>A0A5C4N7N9</accession>
<comment type="similarity">
    <text evidence="1">Belongs to the PanB family.</text>
</comment>
<evidence type="ECO:0000256" key="3">
    <source>
        <dbReference type="ARBA" id="ARBA00012618"/>
    </source>
</evidence>
<dbReference type="GO" id="GO:0000287">
    <property type="term" value="F:magnesium ion binding"/>
    <property type="evidence" value="ECO:0007669"/>
    <property type="project" value="TreeGrafter"/>
</dbReference>
<keyword evidence="6" id="KW-0489">Methyltransferase</keyword>
<comment type="subunit">
    <text evidence="2">Homodecamer; pentamer of dimers.</text>
</comment>
<evidence type="ECO:0000313" key="7">
    <source>
        <dbReference type="Proteomes" id="UP000305709"/>
    </source>
</evidence>
<dbReference type="RefSeq" id="WP_139083314.1">
    <property type="nucleotide sequence ID" value="NZ_VDFV01000048.1"/>
</dbReference>
<comment type="caution">
    <text evidence="6">The sequence shown here is derived from an EMBL/GenBank/DDBJ whole genome shotgun (WGS) entry which is preliminary data.</text>
</comment>
<sequence length="267" mass="29185">MTRRTTVYDLQSEKARTEGRARWLQLHVDNAEEAAAAVEAGISILSCEPDHHLEGIRASAPTAFVSVGMPHGAVASPEEAVRLGFQMLKRGADAVYCSHSPLFIEAMAREGIPVTGHVGLVPNRATWTNFRAVGRTPEEALKVLRAVRDLENAGAACIEVEVVPVRLAEHIRRGTPMITMGMGCGSACDTQYLFSSDVLGTHKGHYPRHSKRYDDFVALMAEVQVQRVRAFQAFAADVASAAYPEPRHQVDMDDAAYDRFLSLAQSL</sequence>
<dbReference type="PANTHER" id="PTHR20881">
    <property type="entry name" value="3-METHYL-2-OXOBUTANOATE HYDROXYMETHYLTRANSFERASE"/>
    <property type="match status" value="1"/>
</dbReference>
<dbReference type="OrthoDB" id="9781789at2"/>
<protein>
    <recommendedName>
        <fullName evidence="3">3-methyl-2-oxobutanoate hydroxymethyltransferase</fullName>
        <ecNumber evidence="3">2.1.2.11</ecNumber>
    </recommendedName>
</protein>
<dbReference type="EC" id="2.1.2.11" evidence="3"/>
<dbReference type="GO" id="GO:0015940">
    <property type="term" value="P:pantothenate biosynthetic process"/>
    <property type="evidence" value="ECO:0007669"/>
    <property type="project" value="UniProtKB-KW"/>
</dbReference>
<dbReference type="EMBL" id="VDFV01000048">
    <property type="protein sequence ID" value="TNC63582.1"/>
    <property type="molecule type" value="Genomic_DNA"/>
</dbReference>
<dbReference type="SUPFAM" id="SSF51621">
    <property type="entry name" value="Phosphoenolpyruvate/pyruvate domain"/>
    <property type="match status" value="1"/>
</dbReference>
<dbReference type="PANTHER" id="PTHR20881:SF0">
    <property type="entry name" value="3-METHYL-2-OXOBUTANOATE HYDROXYMETHYLTRANSFERASE"/>
    <property type="match status" value="1"/>
</dbReference>
<evidence type="ECO:0000313" key="6">
    <source>
        <dbReference type="EMBL" id="TNC63582.1"/>
    </source>
</evidence>
<dbReference type="Gene3D" id="3.20.20.60">
    <property type="entry name" value="Phosphoenolpyruvate-binding domains"/>
    <property type="match status" value="1"/>
</dbReference>
<evidence type="ECO:0000256" key="5">
    <source>
        <dbReference type="ARBA" id="ARBA00022679"/>
    </source>
</evidence>
<dbReference type="AlphaFoldDB" id="A0A5C4N7N9"/>
<organism evidence="6 7">
    <name type="scientific">Rubellimicrobium roseum</name>
    <dbReference type="NCBI Taxonomy" id="687525"/>
    <lineage>
        <taxon>Bacteria</taxon>
        <taxon>Pseudomonadati</taxon>
        <taxon>Pseudomonadota</taxon>
        <taxon>Alphaproteobacteria</taxon>
        <taxon>Rhodobacterales</taxon>
        <taxon>Roseobacteraceae</taxon>
        <taxon>Rubellimicrobium</taxon>
    </lineage>
</organism>
<dbReference type="GO" id="GO:0003864">
    <property type="term" value="F:3-methyl-2-oxobutanoate hydroxymethyltransferase activity"/>
    <property type="evidence" value="ECO:0007669"/>
    <property type="project" value="UniProtKB-EC"/>
</dbReference>
<reference evidence="6 7" key="1">
    <citation type="submission" date="2019-06" db="EMBL/GenBank/DDBJ databases">
        <authorList>
            <person name="Jiang L."/>
        </authorList>
    </citation>
    <scope>NUCLEOTIDE SEQUENCE [LARGE SCALE GENOMIC DNA]</scope>
    <source>
        <strain evidence="6 7">YIM 48858</strain>
    </source>
</reference>
<gene>
    <name evidence="6" type="ORF">FHG71_19210</name>
</gene>